<dbReference type="EMBL" id="CP103423">
    <property type="protein sequence ID" value="UWD34184.1"/>
    <property type="molecule type" value="Genomic_DNA"/>
</dbReference>
<feature type="transmembrane region" description="Helical" evidence="1">
    <location>
        <begin position="139"/>
        <end position="160"/>
    </location>
</feature>
<reference evidence="2" key="1">
    <citation type="submission" date="2022-08" db="EMBL/GenBank/DDBJ databases">
        <title>Complete genome sequence of Mycoplasma molare type strain H 542.</title>
        <authorList>
            <person name="Spergser J."/>
        </authorList>
    </citation>
    <scope>NUCLEOTIDE SEQUENCE</scope>
    <source>
        <strain evidence="2">H 542</strain>
    </source>
</reference>
<accession>A0ABY5TV17</accession>
<evidence type="ECO:0000313" key="3">
    <source>
        <dbReference type="Proteomes" id="UP001058364"/>
    </source>
</evidence>
<keyword evidence="3" id="KW-1185">Reference proteome</keyword>
<evidence type="ECO:0000313" key="2">
    <source>
        <dbReference type="EMBL" id="UWD34184.1"/>
    </source>
</evidence>
<dbReference type="RefSeq" id="WP_027123607.1">
    <property type="nucleotide sequence ID" value="NZ_CP103423.1"/>
</dbReference>
<organism evidence="2 3">
    <name type="scientific">Mesomycoplasma molare</name>
    <dbReference type="NCBI Taxonomy" id="171288"/>
    <lineage>
        <taxon>Bacteria</taxon>
        <taxon>Bacillati</taxon>
        <taxon>Mycoplasmatota</taxon>
        <taxon>Mycoplasmoidales</taxon>
        <taxon>Metamycoplasmataceae</taxon>
        <taxon>Mesomycoplasma</taxon>
    </lineage>
</organism>
<protein>
    <recommendedName>
        <fullName evidence="4">DUF2975 domain-containing protein</fullName>
    </recommendedName>
</protein>
<keyword evidence="1" id="KW-0812">Transmembrane</keyword>
<keyword evidence="1" id="KW-1133">Transmembrane helix</keyword>
<feature type="transmembrane region" description="Helical" evidence="1">
    <location>
        <begin position="12"/>
        <end position="32"/>
    </location>
</feature>
<keyword evidence="1" id="KW-0472">Membrane</keyword>
<gene>
    <name evidence="2" type="ORF">NX772_03820</name>
</gene>
<name>A0ABY5TV17_9BACT</name>
<evidence type="ECO:0000256" key="1">
    <source>
        <dbReference type="SAM" id="Phobius"/>
    </source>
</evidence>
<feature type="transmembrane region" description="Helical" evidence="1">
    <location>
        <begin position="64"/>
        <end position="87"/>
    </location>
</feature>
<feature type="transmembrane region" description="Helical" evidence="1">
    <location>
        <begin position="99"/>
        <end position="119"/>
    </location>
</feature>
<evidence type="ECO:0008006" key="4">
    <source>
        <dbReference type="Google" id="ProtNLM"/>
    </source>
</evidence>
<dbReference type="Proteomes" id="UP001058364">
    <property type="component" value="Chromosome"/>
</dbReference>
<proteinExistence type="predicted"/>
<sequence length="182" mass="21450">MNFFKTFRYRKIFFILSIIIALVCFGLFFLFYNSITDYLELEKTRFKGEKEFLEGSKVLPQLPIVYALWAFSILCWIVIITNSLIAITYYKKEKNTGIMFLKINIVTFIFSIIAISFLLSFQPIIDETDIENILYPPNYLAGWLIFLFSVLNAFYGLLTFKNYGYLNIKGENKENEKEHLLV</sequence>